<evidence type="ECO:0000313" key="2">
    <source>
        <dbReference type="WBParaSite" id="Pan_g16367.t1"/>
    </source>
</evidence>
<protein>
    <submittedName>
        <fullName evidence="2">PEPCK_GTP domain-containing protein</fullName>
    </submittedName>
</protein>
<evidence type="ECO:0000313" key="1">
    <source>
        <dbReference type="Proteomes" id="UP000492821"/>
    </source>
</evidence>
<keyword evidence="1" id="KW-1185">Reference proteome</keyword>
<name>A0A7E4V5I3_PANRE</name>
<sequence>MFFEFDYGMKLKDFWSGTRWGIKKPPPRNSLMTWQQCKTYAEKEIGANTSDGIGIRFGIAIVGPNLRKRLAVVTTSSCETVQMGKDIRKGSSTDFRAFPCLGLGKNIGN</sequence>
<proteinExistence type="predicted"/>
<dbReference type="Proteomes" id="UP000492821">
    <property type="component" value="Unassembled WGS sequence"/>
</dbReference>
<organism evidence="1 2">
    <name type="scientific">Panagrellus redivivus</name>
    <name type="common">Microworm</name>
    <dbReference type="NCBI Taxonomy" id="6233"/>
    <lineage>
        <taxon>Eukaryota</taxon>
        <taxon>Metazoa</taxon>
        <taxon>Ecdysozoa</taxon>
        <taxon>Nematoda</taxon>
        <taxon>Chromadorea</taxon>
        <taxon>Rhabditida</taxon>
        <taxon>Tylenchina</taxon>
        <taxon>Panagrolaimomorpha</taxon>
        <taxon>Panagrolaimoidea</taxon>
        <taxon>Panagrolaimidae</taxon>
        <taxon>Panagrellus</taxon>
    </lineage>
</organism>
<dbReference type="WBParaSite" id="Pan_g16367.t1">
    <property type="protein sequence ID" value="Pan_g16367.t1"/>
    <property type="gene ID" value="Pan_g16367"/>
</dbReference>
<reference evidence="1" key="1">
    <citation type="journal article" date="2013" name="Genetics">
        <title>The draft genome and transcriptome of Panagrellus redivivus are shaped by the harsh demands of a free-living lifestyle.</title>
        <authorList>
            <person name="Srinivasan J."/>
            <person name="Dillman A.R."/>
            <person name="Macchietto M.G."/>
            <person name="Heikkinen L."/>
            <person name="Lakso M."/>
            <person name="Fracchia K.M."/>
            <person name="Antoshechkin I."/>
            <person name="Mortazavi A."/>
            <person name="Wong G."/>
            <person name="Sternberg P.W."/>
        </authorList>
    </citation>
    <scope>NUCLEOTIDE SEQUENCE [LARGE SCALE GENOMIC DNA]</scope>
    <source>
        <strain evidence="1">MT8872</strain>
    </source>
</reference>
<dbReference type="AlphaFoldDB" id="A0A7E4V5I3"/>
<accession>A0A7E4V5I3</accession>
<reference evidence="2" key="2">
    <citation type="submission" date="2020-10" db="UniProtKB">
        <authorList>
            <consortium name="WormBaseParasite"/>
        </authorList>
    </citation>
    <scope>IDENTIFICATION</scope>
</reference>